<accession>A0A1W1EAI4</accession>
<name>A0A1W1EAI4_9ZZZZ</name>
<proteinExistence type="predicted"/>
<dbReference type="EMBL" id="FPIB01000026">
    <property type="protein sequence ID" value="SFV90938.1"/>
    <property type="molecule type" value="Genomic_DNA"/>
</dbReference>
<evidence type="ECO:0000256" key="1">
    <source>
        <dbReference type="SAM" id="Phobius"/>
    </source>
</evidence>
<gene>
    <name evidence="2" type="ORF">MNB_SV-4-492</name>
</gene>
<evidence type="ECO:0000313" key="2">
    <source>
        <dbReference type="EMBL" id="SFV90938.1"/>
    </source>
</evidence>
<dbReference type="InterPro" id="IPR008719">
    <property type="entry name" value="N2O_reductase_NosL"/>
</dbReference>
<dbReference type="PANTHER" id="PTHR41247:SF1">
    <property type="entry name" value="HTH-TYPE TRANSCRIPTIONAL REPRESSOR YCNK"/>
    <property type="match status" value="1"/>
</dbReference>
<organism evidence="2">
    <name type="scientific">hydrothermal vent metagenome</name>
    <dbReference type="NCBI Taxonomy" id="652676"/>
    <lineage>
        <taxon>unclassified sequences</taxon>
        <taxon>metagenomes</taxon>
        <taxon>ecological metagenomes</taxon>
    </lineage>
</organism>
<sequence>MKKILINIGVFAIVIAVMITLLLSLGSDQGAKYVYKNNTMHEIIKIKPKEYQCSECNMNIDDLNYIIELIAQNGNTYFFDDIGCVVLWLQKNTPKINKLVVKTLDTHEWIDAHKAWYTRTGPSPMGYGFAPYTKKKKGFVSYDEMKLLMLQGKNLHDPFVKKKLLGK</sequence>
<keyword evidence="1" id="KW-0472">Membrane</keyword>
<reference evidence="2" key="1">
    <citation type="submission" date="2016-10" db="EMBL/GenBank/DDBJ databases">
        <authorList>
            <person name="de Groot N.N."/>
        </authorList>
    </citation>
    <scope>NUCLEOTIDE SEQUENCE</scope>
</reference>
<protein>
    <recommendedName>
        <fullName evidence="3">Nitrous oxide reductase maturation protein, outer-membrane lipoprotein NosL</fullName>
    </recommendedName>
</protein>
<feature type="transmembrane region" description="Helical" evidence="1">
    <location>
        <begin position="6"/>
        <end position="26"/>
    </location>
</feature>
<keyword evidence="1" id="KW-0812">Transmembrane</keyword>
<keyword evidence="1" id="KW-1133">Transmembrane helix</keyword>
<evidence type="ECO:0008006" key="3">
    <source>
        <dbReference type="Google" id="ProtNLM"/>
    </source>
</evidence>
<dbReference type="PANTHER" id="PTHR41247">
    <property type="entry name" value="HTH-TYPE TRANSCRIPTIONAL REPRESSOR YCNK"/>
    <property type="match status" value="1"/>
</dbReference>
<dbReference type="AlphaFoldDB" id="A0A1W1EAI4"/>
<dbReference type="SUPFAM" id="SSF160387">
    <property type="entry name" value="NosL/MerB-like"/>
    <property type="match status" value="1"/>
</dbReference>